<dbReference type="Pfam" id="PF00348">
    <property type="entry name" value="polyprenyl_synt"/>
    <property type="match status" value="1"/>
</dbReference>
<dbReference type="GO" id="GO:0004659">
    <property type="term" value="F:prenyltransferase activity"/>
    <property type="evidence" value="ECO:0007669"/>
    <property type="project" value="InterPro"/>
</dbReference>
<keyword evidence="3 6" id="KW-0808">Transferase</keyword>
<evidence type="ECO:0000256" key="2">
    <source>
        <dbReference type="ARBA" id="ARBA00006706"/>
    </source>
</evidence>
<evidence type="ECO:0000256" key="1">
    <source>
        <dbReference type="ARBA" id="ARBA00001946"/>
    </source>
</evidence>
<dbReference type="GO" id="GO:0008299">
    <property type="term" value="P:isoprenoid biosynthetic process"/>
    <property type="evidence" value="ECO:0007669"/>
    <property type="project" value="InterPro"/>
</dbReference>
<name>A0AAW9HLJ5_9ACTO</name>
<comment type="similarity">
    <text evidence="2 6">Belongs to the FPP/GGPP synthase family.</text>
</comment>
<evidence type="ECO:0000313" key="10">
    <source>
        <dbReference type="Proteomes" id="UP001288320"/>
    </source>
</evidence>
<evidence type="ECO:0000256" key="3">
    <source>
        <dbReference type="ARBA" id="ARBA00022679"/>
    </source>
</evidence>
<dbReference type="SUPFAM" id="SSF48576">
    <property type="entry name" value="Terpenoid synthases"/>
    <property type="match status" value="1"/>
</dbReference>
<dbReference type="RefSeq" id="WP_159455013.1">
    <property type="nucleotide sequence ID" value="NZ_CAUPFC010000007.1"/>
</dbReference>
<dbReference type="AlphaFoldDB" id="A0AAW9HLJ5"/>
<keyword evidence="5" id="KW-0460">Magnesium</keyword>
<gene>
    <name evidence="7" type="ORF">R6G74_03315</name>
    <name evidence="8" type="ORF">R6P33_06015</name>
</gene>
<keyword evidence="4" id="KW-0479">Metal-binding</keyword>
<dbReference type="PROSITE" id="PS00444">
    <property type="entry name" value="POLYPRENYL_SYNTHASE_2"/>
    <property type="match status" value="1"/>
</dbReference>
<dbReference type="InterPro" id="IPR008949">
    <property type="entry name" value="Isoprenoid_synthase_dom_sf"/>
</dbReference>
<dbReference type="InterPro" id="IPR033749">
    <property type="entry name" value="Polyprenyl_synt_CS"/>
</dbReference>
<evidence type="ECO:0000313" key="7">
    <source>
        <dbReference type="EMBL" id="MDY5140347.1"/>
    </source>
</evidence>
<evidence type="ECO:0000313" key="8">
    <source>
        <dbReference type="EMBL" id="MDY5146574.1"/>
    </source>
</evidence>
<evidence type="ECO:0000256" key="4">
    <source>
        <dbReference type="ARBA" id="ARBA00022723"/>
    </source>
</evidence>
<protein>
    <submittedName>
        <fullName evidence="7">Polyprenyl synthetase family protein</fullName>
    </submittedName>
</protein>
<comment type="cofactor">
    <cofactor evidence="1">
        <name>Mg(2+)</name>
        <dbReference type="ChEBI" id="CHEBI:18420"/>
    </cofactor>
</comment>
<sequence>MQWSTRDFTNGVDSRIEARLDSLRRWNQPEVEDFIDTVTALASGGKRTRARLVRAGMLATLPDPTCPDMVAAVRLGAAVELFQLAALIHDDIIDASATRRGVPTVHAELANYHRASGWDGSPERYGFRSGLIVGDAVLALASQEAVSAGRTAPLEPFFTMCEDVGIGQFLDIRCEYTRAATREDIHAIITHKTVSYSALFPLLIGAALAEQPAPETIADLRAFAMPFGEAFQLRDDILGIFGDPAVTGKPAGDDLTEGKNTFLFLETLERVSEVDARWLRSLRGKRLEGDDVVRARALMEDSGARAHVEKMIRQREDSARAILPRLNEAARESLGELLQRLRSRTH</sequence>
<dbReference type="Gene3D" id="1.10.600.10">
    <property type="entry name" value="Farnesyl Diphosphate Synthase"/>
    <property type="match status" value="1"/>
</dbReference>
<keyword evidence="9" id="KW-1185">Reference proteome</keyword>
<dbReference type="Proteomes" id="UP001284901">
    <property type="component" value="Unassembled WGS sequence"/>
</dbReference>
<dbReference type="SFLD" id="SFLDS00005">
    <property type="entry name" value="Isoprenoid_Synthase_Type_I"/>
    <property type="match status" value="1"/>
</dbReference>
<accession>A0AAW9HLJ5</accession>
<dbReference type="PROSITE" id="PS00723">
    <property type="entry name" value="POLYPRENYL_SYNTHASE_1"/>
    <property type="match status" value="1"/>
</dbReference>
<evidence type="ECO:0000313" key="9">
    <source>
        <dbReference type="Proteomes" id="UP001284901"/>
    </source>
</evidence>
<reference evidence="7 9" key="1">
    <citation type="submission" date="2023-10" db="EMBL/GenBank/DDBJ databases">
        <title>Whole Genome based description of the genera Actinobaculum and Actinotignum reveals a complex phylogenetic relationship within the species included in the genus Actinotignum.</title>
        <authorList>
            <person name="Jensen C.S."/>
            <person name="Dargis R."/>
            <person name="Kemp M."/>
            <person name="Christensen J.J."/>
        </authorList>
    </citation>
    <scope>NUCLEOTIDE SEQUENCE</scope>
    <source>
        <strain evidence="8 9">SLA_B089</strain>
        <strain evidence="7">SLA_B245</strain>
    </source>
</reference>
<evidence type="ECO:0000256" key="6">
    <source>
        <dbReference type="RuleBase" id="RU004466"/>
    </source>
</evidence>
<dbReference type="InterPro" id="IPR000092">
    <property type="entry name" value="Polyprenyl_synt"/>
</dbReference>
<dbReference type="CDD" id="cd00685">
    <property type="entry name" value="Trans_IPPS_HT"/>
    <property type="match status" value="1"/>
</dbReference>
<proteinExistence type="inferred from homology"/>
<dbReference type="EMBL" id="JAWNFV010000005">
    <property type="protein sequence ID" value="MDY5140347.1"/>
    <property type="molecule type" value="Genomic_DNA"/>
</dbReference>
<organism evidence="7 10">
    <name type="scientific">Actinotignum timonense</name>
    <dbReference type="NCBI Taxonomy" id="1870995"/>
    <lineage>
        <taxon>Bacteria</taxon>
        <taxon>Bacillati</taxon>
        <taxon>Actinomycetota</taxon>
        <taxon>Actinomycetes</taxon>
        <taxon>Actinomycetales</taxon>
        <taxon>Actinomycetaceae</taxon>
        <taxon>Actinotignum</taxon>
    </lineage>
</organism>
<dbReference type="PANTHER" id="PTHR12001:SF85">
    <property type="entry name" value="SHORT CHAIN ISOPRENYL DIPHOSPHATE SYNTHASE"/>
    <property type="match status" value="1"/>
</dbReference>
<comment type="caution">
    <text evidence="7">The sequence shown here is derived from an EMBL/GenBank/DDBJ whole genome shotgun (WGS) entry which is preliminary data.</text>
</comment>
<dbReference type="GeneID" id="92814339"/>
<dbReference type="EMBL" id="JAWNFY010000014">
    <property type="protein sequence ID" value="MDY5146574.1"/>
    <property type="molecule type" value="Genomic_DNA"/>
</dbReference>
<evidence type="ECO:0000256" key="5">
    <source>
        <dbReference type="ARBA" id="ARBA00022842"/>
    </source>
</evidence>
<dbReference type="PANTHER" id="PTHR12001">
    <property type="entry name" value="GERANYLGERANYL PYROPHOSPHATE SYNTHASE"/>
    <property type="match status" value="1"/>
</dbReference>
<dbReference type="Proteomes" id="UP001288320">
    <property type="component" value="Unassembled WGS sequence"/>
</dbReference>
<dbReference type="GO" id="GO:0046872">
    <property type="term" value="F:metal ion binding"/>
    <property type="evidence" value="ECO:0007669"/>
    <property type="project" value="UniProtKB-KW"/>
</dbReference>